<keyword evidence="7 10" id="KW-1133">Transmembrane helix</keyword>
<accession>A0A511BQI6</accession>
<gene>
    <name evidence="11" type="ORF">SSA02_17690</name>
</gene>
<evidence type="ECO:0000256" key="10">
    <source>
        <dbReference type="SAM" id="Phobius"/>
    </source>
</evidence>
<dbReference type="InterPro" id="IPR029044">
    <property type="entry name" value="Nucleotide-diphossugar_trans"/>
</dbReference>
<dbReference type="SUPFAM" id="SSF53448">
    <property type="entry name" value="Nucleotide-diphospho-sugar transferases"/>
    <property type="match status" value="1"/>
</dbReference>
<feature type="transmembrane region" description="Helical" evidence="10">
    <location>
        <begin position="320"/>
        <end position="344"/>
    </location>
</feature>
<reference evidence="11 12" key="1">
    <citation type="submission" date="2019-07" db="EMBL/GenBank/DDBJ databases">
        <title>Whole genome shotgun sequence of Swaminathania salitolerans NBRC 104436.</title>
        <authorList>
            <person name="Hosoyama A."/>
            <person name="Uohara A."/>
            <person name="Ohji S."/>
            <person name="Ichikawa N."/>
        </authorList>
    </citation>
    <scope>NUCLEOTIDE SEQUENCE [LARGE SCALE GENOMIC DNA]</scope>
    <source>
        <strain evidence="11 12">NBRC 104436</strain>
    </source>
</reference>
<protein>
    <submittedName>
        <fullName evidence="11">Glucosyltransferase</fullName>
    </submittedName>
</protein>
<dbReference type="EMBL" id="BJVC01000003">
    <property type="protein sequence ID" value="GEL02606.1"/>
    <property type="molecule type" value="Genomic_DNA"/>
</dbReference>
<sequence>MPGILSWLGYASAGLAVAGCAQSLIGAALIAAFRRNERRERRAPETGAPNTGAYENGAYENGTNGTGADTLPPVTIFKPLHGDEPMLEAALRSFCMQDYPAFQIVCGVQRKDDPAIAVVERLRGAFPSCQIDLVIDPTPHGTNRKVANLINMAPRARHDLFVISDSDIHVPPNYLRDVVRGLLTPGVGLVTTLYAGLPASASLVRQFAACQINHNFMPGVMMSRLLGRRDCLGATMALHRSTLARIGGLTALADHVADDAVLGQRVRGLGQTIALAPCMTWTTVAEDSARAMIEHELRWGRTVKNVEPVGYGLSAIQLPLFWASVTLVCCWQSSWALWFFLGIWAVRATAALIVDILLGRVTPVVYGLFPLREWLSAAIMVGSARGQRVEWRGQTLHIRRASSGIAPPAHPVEPGD</sequence>
<feature type="transmembrane region" description="Helical" evidence="10">
    <location>
        <begin position="12"/>
        <end position="33"/>
    </location>
</feature>
<name>A0A511BQI6_9PROT</name>
<evidence type="ECO:0000256" key="4">
    <source>
        <dbReference type="ARBA" id="ARBA00022676"/>
    </source>
</evidence>
<dbReference type="InterPro" id="IPR025993">
    <property type="entry name" value="Ceramide_glucosylTrfase"/>
</dbReference>
<dbReference type="NCBIfam" id="TIGR03472">
    <property type="entry name" value="HpnI"/>
    <property type="match status" value="1"/>
</dbReference>
<comment type="subcellular location">
    <subcellularLocation>
        <location evidence="1">Membrane</location>
        <topology evidence="1">Multi-pass membrane protein</topology>
    </subcellularLocation>
</comment>
<dbReference type="RefSeq" id="WP_246103757.1">
    <property type="nucleotide sequence ID" value="NZ_BJVC01000003.1"/>
</dbReference>
<dbReference type="InterPro" id="IPR017835">
    <property type="entry name" value="Hopen-assoc_HpnI"/>
</dbReference>
<evidence type="ECO:0000256" key="7">
    <source>
        <dbReference type="ARBA" id="ARBA00022989"/>
    </source>
</evidence>
<evidence type="ECO:0000256" key="5">
    <source>
        <dbReference type="ARBA" id="ARBA00022679"/>
    </source>
</evidence>
<evidence type="ECO:0000256" key="6">
    <source>
        <dbReference type="ARBA" id="ARBA00022692"/>
    </source>
</evidence>
<keyword evidence="4" id="KW-0328">Glycosyltransferase</keyword>
<feature type="region of interest" description="Disordered" evidence="9">
    <location>
        <begin position="38"/>
        <end position="65"/>
    </location>
</feature>
<dbReference type="CDD" id="cd02520">
    <property type="entry name" value="Glucosylceramide_synthase"/>
    <property type="match status" value="1"/>
</dbReference>
<evidence type="ECO:0000256" key="2">
    <source>
        <dbReference type="ARBA" id="ARBA00004760"/>
    </source>
</evidence>
<keyword evidence="6 10" id="KW-0812">Transmembrane</keyword>
<evidence type="ECO:0000256" key="1">
    <source>
        <dbReference type="ARBA" id="ARBA00004141"/>
    </source>
</evidence>
<dbReference type="AlphaFoldDB" id="A0A511BQI6"/>
<dbReference type="PANTHER" id="PTHR12726:SF0">
    <property type="entry name" value="CERAMIDE GLUCOSYLTRANSFERASE"/>
    <property type="match status" value="1"/>
</dbReference>
<evidence type="ECO:0000256" key="8">
    <source>
        <dbReference type="ARBA" id="ARBA00023136"/>
    </source>
</evidence>
<keyword evidence="12" id="KW-1185">Reference proteome</keyword>
<keyword evidence="8 10" id="KW-0472">Membrane</keyword>
<organism evidence="11 12">
    <name type="scientific">Swaminathania salitolerans</name>
    <dbReference type="NCBI Taxonomy" id="182838"/>
    <lineage>
        <taxon>Bacteria</taxon>
        <taxon>Pseudomonadati</taxon>
        <taxon>Pseudomonadota</taxon>
        <taxon>Alphaproteobacteria</taxon>
        <taxon>Acetobacterales</taxon>
        <taxon>Acetobacteraceae</taxon>
        <taxon>Swaminathania</taxon>
    </lineage>
</organism>
<dbReference type="Proteomes" id="UP000321405">
    <property type="component" value="Unassembled WGS sequence"/>
</dbReference>
<dbReference type="Pfam" id="PF13506">
    <property type="entry name" value="Glyco_transf_21"/>
    <property type="match status" value="1"/>
</dbReference>
<evidence type="ECO:0000256" key="3">
    <source>
        <dbReference type="ARBA" id="ARBA00004991"/>
    </source>
</evidence>
<proteinExistence type="predicted"/>
<dbReference type="GO" id="GO:0006679">
    <property type="term" value="P:glucosylceramide biosynthetic process"/>
    <property type="evidence" value="ECO:0007669"/>
    <property type="project" value="TreeGrafter"/>
</dbReference>
<keyword evidence="5 11" id="KW-0808">Transferase</keyword>
<comment type="pathway">
    <text evidence="3">Sphingolipid metabolism.</text>
</comment>
<dbReference type="PANTHER" id="PTHR12726">
    <property type="entry name" value="CERAMIDE GLUCOSYLTRANSFERASE"/>
    <property type="match status" value="1"/>
</dbReference>
<dbReference type="Gene3D" id="3.90.550.10">
    <property type="entry name" value="Spore Coat Polysaccharide Biosynthesis Protein SpsA, Chain A"/>
    <property type="match status" value="1"/>
</dbReference>
<evidence type="ECO:0000256" key="9">
    <source>
        <dbReference type="SAM" id="MobiDB-lite"/>
    </source>
</evidence>
<dbReference type="GO" id="GO:0008120">
    <property type="term" value="F:ceramide glucosyltransferase activity"/>
    <property type="evidence" value="ECO:0007669"/>
    <property type="project" value="TreeGrafter"/>
</dbReference>
<evidence type="ECO:0000313" key="11">
    <source>
        <dbReference type="EMBL" id="GEL02606.1"/>
    </source>
</evidence>
<comment type="caution">
    <text evidence="11">The sequence shown here is derived from an EMBL/GenBank/DDBJ whole genome shotgun (WGS) entry which is preliminary data.</text>
</comment>
<dbReference type="GO" id="GO:0016020">
    <property type="term" value="C:membrane"/>
    <property type="evidence" value="ECO:0007669"/>
    <property type="project" value="UniProtKB-SubCell"/>
</dbReference>
<comment type="pathway">
    <text evidence="2">Lipid metabolism; sphingolipid metabolism.</text>
</comment>
<evidence type="ECO:0000313" key="12">
    <source>
        <dbReference type="Proteomes" id="UP000321405"/>
    </source>
</evidence>